<proteinExistence type="predicted"/>
<organism evidence="1 2">
    <name type="scientific">Rotaria magnacalcarata</name>
    <dbReference type="NCBI Taxonomy" id="392030"/>
    <lineage>
        <taxon>Eukaryota</taxon>
        <taxon>Metazoa</taxon>
        <taxon>Spiralia</taxon>
        <taxon>Gnathifera</taxon>
        <taxon>Rotifera</taxon>
        <taxon>Eurotatoria</taxon>
        <taxon>Bdelloidea</taxon>
        <taxon>Philodinida</taxon>
        <taxon>Philodinidae</taxon>
        <taxon>Rotaria</taxon>
    </lineage>
</organism>
<gene>
    <name evidence="1" type="ORF">SMN809_LOCUS73489</name>
</gene>
<dbReference type="InterPro" id="IPR040096">
    <property type="entry name" value="Ric1"/>
</dbReference>
<dbReference type="PANTHER" id="PTHR22746:SF10">
    <property type="entry name" value="GUANINE NUCLEOTIDE EXCHANGE FACTOR SUBUNIT RIC1"/>
    <property type="match status" value="1"/>
</dbReference>
<dbReference type="GO" id="GO:0005829">
    <property type="term" value="C:cytosol"/>
    <property type="evidence" value="ECO:0007669"/>
    <property type="project" value="TreeGrafter"/>
</dbReference>
<name>A0A8S3I5Y2_9BILA</name>
<dbReference type="GO" id="GO:0006886">
    <property type="term" value="P:intracellular protein transport"/>
    <property type="evidence" value="ECO:0007669"/>
    <property type="project" value="InterPro"/>
</dbReference>
<dbReference type="EMBL" id="CAJOBI010327985">
    <property type="protein sequence ID" value="CAF5194559.1"/>
    <property type="molecule type" value="Genomic_DNA"/>
</dbReference>
<dbReference type="GO" id="GO:0042147">
    <property type="term" value="P:retrograde transport, endosome to Golgi"/>
    <property type="evidence" value="ECO:0007669"/>
    <property type="project" value="TreeGrafter"/>
</dbReference>
<dbReference type="Proteomes" id="UP000676336">
    <property type="component" value="Unassembled WGS sequence"/>
</dbReference>
<dbReference type="AlphaFoldDB" id="A0A8S3I5Y2"/>
<evidence type="ECO:0000313" key="2">
    <source>
        <dbReference type="Proteomes" id="UP000676336"/>
    </source>
</evidence>
<comment type="caution">
    <text evidence="1">The sequence shown here is derived from an EMBL/GenBank/DDBJ whole genome shotgun (WGS) entry which is preliminary data.</text>
</comment>
<reference evidence="1" key="1">
    <citation type="submission" date="2021-02" db="EMBL/GenBank/DDBJ databases">
        <authorList>
            <person name="Nowell W R."/>
        </authorList>
    </citation>
    <scope>NUCLEOTIDE SEQUENCE</scope>
</reference>
<dbReference type="PANTHER" id="PTHR22746">
    <property type="entry name" value="RAB6A-GEF COMPLEX PARTNER PROTEIN 1"/>
    <property type="match status" value="1"/>
</dbReference>
<sequence length="103" mass="11999">MYFPIGSFRSLSIPIEESYDIIFIRTTRDRLKLVVLTPTVITVWLSKPSTLVGLIRRSENSIATHGHNVYAEWRNDTQKLVVSVNFKLNFKFELLLFFSAYLD</sequence>
<accession>A0A8S3I5Y2</accession>
<evidence type="ECO:0000313" key="1">
    <source>
        <dbReference type="EMBL" id="CAF5194559.1"/>
    </source>
</evidence>
<dbReference type="GO" id="GO:0000139">
    <property type="term" value="C:Golgi membrane"/>
    <property type="evidence" value="ECO:0007669"/>
    <property type="project" value="TreeGrafter"/>
</dbReference>
<dbReference type="GO" id="GO:0034066">
    <property type="term" value="C:Ric1-Rgp1 guanyl-nucleotide exchange factor complex"/>
    <property type="evidence" value="ECO:0007669"/>
    <property type="project" value="InterPro"/>
</dbReference>
<protein>
    <submittedName>
        <fullName evidence="1">Uncharacterized protein</fullName>
    </submittedName>
</protein>